<dbReference type="AlphaFoldDB" id="A0A8H3FIG9"/>
<comment type="caution">
    <text evidence="1">The sequence shown here is derived from an EMBL/GenBank/DDBJ whole genome shotgun (WGS) entry which is preliminary data.</text>
</comment>
<keyword evidence="2" id="KW-1185">Reference proteome</keyword>
<sequence length="90" mass="9884">MPTPLDKAISSNSRTAFLAFAGVVTAASAWAIWGSDMFPADTDPKGNPEGWEDSDLRRWLQSRGLLPAQKATREELIERVKANMRPASKP</sequence>
<accession>A0A8H3FIG9</accession>
<organism evidence="1 2">
    <name type="scientific">Gomphillus americanus</name>
    <dbReference type="NCBI Taxonomy" id="1940652"/>
    <lineage>
        <taxon>Eukaryota</taxon>
        <taxon>Fungi</taxon>
        <taxon>Dikarya</taxon>
        <taxon>Ascomycota</taxon>
        <taxon>Pezizomycotina</taxon>
        <taxon>Lecanoromycetes</taxon>
        <taxon>OSLEUM clade</taxon>
        <taxon>Ostropomycetidae</taxon>
        <taxon>Ostropales</taxon>
        <taxon>Graphidaceae</taxon>
        <taxon>Gomphilloideae</taxon>
        <taxon>Gomphillus</taxon>
    </lineage>
</organism>
<dbReference type="EMBL" id="CAJPDQ010000019">
    <property type="protein sequence ID" value="CAF9923402.1"/>
    <property type="molecule type" value="Genomic_DNA"/>
</dbReference>
<dbReference type="Proteomes" id="UP000664169">
    <property type="component" value="Unassembled WGS sequence"/>
</dbReference>
<dbReference type="OrthoDB" id="5341873at2759"/>
<proteinExistence type="predicted"/>
<reference evidence="1" key="1">
    <citation type="submission" date="2021-03" db="EMBL/GenBank/DDBJ databases">
        <authorList>
            <person name="Tagirdzhanova G."/>
        </authorList>
    </citation>
    <scope>NUCLEOTIDE SEQUENCE</scope>
</reference>
<dbReference type="Pfam" id="PF10281">
    <property type="entry name" value="Ish1"/>
    <property type="match status" value="1"/>
</dbReference>
<protein>
    <recommendedName>
        <fullName evidence="3">STE24 endopeptidase</fullName>
    </recommendedName>
</protein>
<name>A0A8H3FIG9_9LECA</name>
<evidence type="ECO:0000313" key="2">
    <source>
        <dbReference type="Proteomes" id="UP000664169"/>
    </source>
</evidence>
<gene>
    <name evidence="1" type="ORF">GOMPHAMPRED_002829</name>
</gene>
<dbReference type="InterPro" id="IPR018803">
    <property type="entry name" value="Ish1/Msc1-like"/>
</dbReference>
<evidence type="ECO:0008006" key="3">
    <source>
        <dbReference type="Google" id="ProtNLM"/>
    </source>
</evidence>
<evidence type="ECO:0000313" key="1">
    <source>
        <dbReference type="EMBL" id="CAF9923402.1"/>
    </source>
</evidence>